<gene>
    <name evidence="4" type="ORF">T459_23646</name>
</gene>
<keyword evidence="2" id="KW-0067">ATP-binding</keyword>
<dbReference type="STRING" id="4072.A0A2G2YTA0"/>
<keyword evidence="1" id="KW-0547">Nucleotide-binding</keyword>
<evidence type="ECO:0000313" key="4">
    <source>
        <dbReference type="EMBL" id="PHT72861.1"/>
    </source>
</evidence>
<dbReference type="Gene3D" id="3.40.50.300">
    <property type="entry name" value="P-loop containing nucleotide triphosphate hydrolases"/>
    <property type="match status" value="1"/>
</dbReference>
<evidence type="ECO:0000259" key="3">
    <source>
        <dbReference type="Pfam" id="PF00004"/>
    </source>
</evidence>
<dbReference type="GO" id="GO:0005524">
    <property type="term" value="F:ATP binding"/>
    <property type="evidence" value="ECO:0007669"/>
    <property type="project" value="UniProtKB-KW"/>
</dbReference>
<dbReference type="AlphaFoldDB" id="A0A2G2YTA0"/>
<dbReference type="PANTHER" id="PTHR23073">
    <property type="entry name" value="26S PROTEASOME REGULATORY SUBUNIT"/>
    <property type="match status" value="1"/>
</dbReference>
<evidence type="ECO:0000313" key="5">
    <source>
        <dbReference type="Proteomes" id="UP000222542"/>
    </source>
</evidence>
<proteinExistence type="predicted"/>
<evidence type="ECO:0000256" key="2">
    <source>
        <dbReference type="ARBA" id="ARBA00022840"/>
    </source>
</evidence>
<dbReference type="GO" id="GO:0016887">
    <property type="term" value="F:ATP hydrolysis activity"/>
    <property type="evidence" value="ECO:0007669"/>
    <property type="project" value="InterPro"/>
</dbReference>
<dbReference type="Pfam" id="PF00004">
    <property type="entry name" value="AAA"/>
    <property type="match status" value="1"/>
</dbReference>
<dbReference type="EMBL" id="AYRZ02000009">
    <property type="protein sequence ID" value="PHT72861.1"/>
    <property type="molecule type" value="Genomic_DNA"/>
</dbReference>
<keyword evidence="5" id="KW-1185">Reference proteome</keyword>
<dbReference type="SUPFAM" id="SSF52540">
    <property type="entry name" value="P-loop containing nucleoside triphosphate hydrolases"/>
    <property type="match status" value="1"/>
</dbReference>
<protein>
    <recommendedName>
        <fullName evidence="3">ATPase AAA-type core domain-containing protein</fullName>
    </recommendedName>
</protein>
<reference evidence="4 5" key="1">
    <citation type="journal article" date="2014" name="Nat. Genet.">
        <title>Genome sequence of the hot pepper provides insights into the evolution of pungency in Capsicum species.</title>
        <authorList>
            <person name="Kim S."/>
            <person name="Park M."/>
            <person name="Yeom S.I."/>
            <person name="Kim Y.M."/>
            <person name="Lee J.M."/>
            <person name="Lee H.A."/>
            <person name="Seo E."/>
            <person name="Choi J."/>
            <person name="Cheong K."/>
            <person name="Kim K.T."/>
            <person name="Jung K."/>
            <person name="Lee G.W."/>
            <person name="Oh S.K."/>
            <person name="Bae C."/>
            <person name="Kim S.B."/>
            <person name="Lee H.Y."/>
            <person name="Kim S.Y."/>
            <person name="Kim M.S."/>
            <person name="Kang B.C."/>
            <person name="Jo Y.D."/>
            <person name="Yang H.B."/>
            <person name="Jeong H.J."/>
            <person name="Kang W.H."/>
            <person name="Kwon J.K."/>
            <person name="Shin C."/>
            <person name="Lim J.Y."/>
            <person name="Park J.H."/>
            <person name="Huh J.H."/>
            <person name="Kim J.S."/>
            <person name="Kim B.D."/>
            <person name="Cohen O."/>
            <person name="Paran I."/>
            <person name="Suh M.C."/>
            <person name="Lee S.B."/>
            <person name="Kim Y.K."/>
            <person name="Shin Y."/>
            <person name="Noh S.J."/>
            <person name="Park J."/>
            <person name="Seo Y.S."/>
            <person name="Kwon S.Y."/>
            <person name="Kim H.A."/>
            <person name="Park J.M."/>
            <person name="Kim H.J."/>
            <person name="Choi S.B."/>
            <person name="Bosland P.W."/>
            <person name="Reeves G."/>
            <person name="Jo S.H."/>
            <person name="Lee B.W."/>
            <person name="Cho H.T."/>
            <person name="Choi H.S."/>
            <person name="Lee M.S."/>
            <person name="Yu Y."/>
            <person name="Do Choi Y."/>
            <person name="Park B.S."/>
            <person name="van Deynze A."/>
            <person name="Ashrafi H."/>
            <person name="Hill T."/>
            <person name="Kim W.T."/>
            <person name="Pai H.S."/>
            <person name="Ahn H.K."/>
            <person name="Yeam I."/>
            <person name="Giovannoni J.J."/>
            <person name="Rose J.K."/>
            <person name="Sorensen I."/>
            <person name="Lee S.J."/>
            <person name="Kim R.W."/>
            <person name="Choi I.Y."/>
            <person name="Choi B.S."/>
            <person name="Lim J.S."/>
            <person name="Lee Y.H."/>
            <person name="Choi D."/>
        </authorList>
    </citation>
    <scope>NUCLEOTIDE SEQUENCE [LARGE SCALE GENOMIC DNA]</scope>
    <source>
        <strain evidence="5">cv. CM334</strain>
    </source>
</reference>
<evidence type="ECO:0000256" key="1">
    <source>
        <dbReference type="ARBA" id="ARBA00022741"/>
    </source>
</evidence>
<organism evidence="4 5">
    <name type="scientific">Capsicum annuum</name>
    <name type="common">Capsicum pepper</name>
    <dbReference type="NCBI Taxonomy" id="4072"/>
    <lineage>
        <taxon>Eukaryota</taxon>
        <taxon>Viridiplantae</taxon>
        <taxon>Streptophyta</taxon>
        <taxon>Embryophyta</taxon>
        <taxon>Tracheophyta</taxon>
        <taxon>Spermatophyta</taxon>
        <taxon>Magnoliopsida</taxon>
        <taxon>eudicotyledons</taxon>
        <taxon>Gunneridae</taxon>
        <taxon>Pentapetalae</taxon>
        <taxon>asterids</taxon>
        <taxon>lamiids</taxon>
        <taxon>Solanales</taxon>
        <taxon>Solanaceae</taxon>
        <taxon>Solanoideae</taxon>
        <taxon>Capsiceae</taxon>
        <taxon>Capsicum</taxon>
    </lineage>
</organism>
<feature type="domain" description="ATPase AAA-type core" evidence="3">
    <location>
        <begin position="1"/>
        <end position="29"/>
    </location>
</feature>
<comment type="caution">
    <text evidence="4">The sequence shown here is derived from an EMBL/GenBank/DDBJ whole genome shotgun (WGS) entry which is preliminary data.</text>
</comment>
<dbReference type="Proteomes" id="UP000222542">
    <property type="component" value="Unassembled WGS sequence"/>
</dbReference>
<dbReference type="Gene3D" id="1.10.8.60">
    <property type="match status" value="1"/>
</dbReference>
<dbReference type="InterPro" id="IPR027417">
    <property type="entry name" value="P-loop_NTPase"/>
</dbReference>
<dbReference type="InterPro" id="IPR003959">
    <property type="entry name" value="ATPase_AAA_core"/>
</dbReference>
<dbReference type="OMA" id="DILYNMW"/>
<dbReference type="InterPro" id="IPR050221">
    <property type="entry name" value="26S_Proteasome_ATPase"/>
</dbReference>
<name>A0A2G2YTA0_CAPAN</name>
<sequence length="85" mass="9869">MIMATNRPDVLDSALLRPCRLDKKIEIPLPNEQLLMEIFKINADGIDKHSEIDYEAAIKITEGFNEVDRHDILYNMWTLSFCNMS</sequence>
<reference evidence="4 5" key="2">
    <citation type="journal article" date="2017" name="Genome Biol.">
        <title>New reference genome sequences of hot pepper reveal the massive evolution of plant disease-resistance genes by retroduplication.</title>
        <authorList>
            <person name="Kim S."/>
            <person name="Park J."/>
            <person name="Yeom S.I."/>
            <person name="Kim Y.M."/>
            <person name="Seo E."/>
            <person name="Kim K.T."/>
            <person name="Kim M.S."/>
            <person name="Lee J.M."/>
            <person name="Cheong K."/>
            <person name="Shin H.S."/>
            <person name="Kim S.B."/>
            <person name="Han K."/>
            <person name="Lee J."/>
            <person name="Park M."/>
            <person name="Lee H.A."/>
            <person name="Lee H.Y."/>
            <person name="Lee Y."/>
            <person name="Oh S."/>
            <person name="Lee J.H."/>
            <person name="Choi E."/>
            <person name="Choi E."/>
            <person name="Lee S.E."/>
            <person name="Jeon J."/>
            <person name="Kim H."/>
            <person name="Choi G."/>
            <person name="Song H."/>
            <person name="Lee J."/>
            <person name="Lee S.C."/>
            <person name="Kwon J.K."/>
            <person name="Lee H.Y."/>
            <person name="Koo N."/>
            <person name="Hong Y."/>
            <person name="Kim R.W."/>
            <person name="Kang W.H."/>
            <person name="Huh J.H."/>
            <person name="Kang B.C."/>
            <person name="Yang T.J."/>
            <person name="Lee Y.H."/>
            <person name="Bennetzen J.L."/>
            <person name="Choi D."/>
        </authorList>
    </citation>
    <scope>NUCLEOTIDE SEQUENCE [LARGE SCALE GENOMIC DNA]</scope>
    <source>
        <strain evidence="5">cv. CM334</strain>
    </source>
</reference>
<dbReference type="Gramene" id="PHT72861">
    <property type="protein sequence ID" value="PHT72861"/>
    <property type="gene ID" value="T459_23646"/>
</dbReference>
<accession>A0A2G2YTA0</accession>